<evidence type="ECO:0000313" key="4">
    <source>
        <dbReference type="Proteomes" id="UP001162131"/>
    </source>
</evidence>
<name>A0AAU9ITC7_9CILI</name>
<proteinExistence type="predicted"/>
<feature type="region of interest" description="Disordered" evidence="2">
    <location>
        <begin position="71"/>
        <end position="112"/>
    </location>
</feature>
<feature type="compositionally biased region" description="Polar residues" evidence="2">
    <location>
        <begin position="92"/>
        <end position="110"/>
    </location>
</feature>
<evidence type="ECO:0000256" key="2">
    <source>
        <dbReference type="SAM" id="MobiDB-lite"/>
    </source>
</evidence>
<reference evidence="3" key="1">
    <citation type="submission" date="2021-09" db="EMBL/GenBank/DDBJ databases">
        <authorList>
            <consortium name="AG Swart"/>
            <person name="Singh M."/>
            <person name="Singh A."/>
            <person name="Seah K."/>
            <person name="Emmerich C."/>
        </authorList>
    </citation>
    <scope>NUCLEOTIDE SEQUENCE</scope>
    <source>
        <strain evidence="3">ATCC30299</strain>
    </source>
</reference>
<dbReference type="EMBL" id="CAJZBQ010000020">
    <property type="protein sequence ID" value="CAG9318097.1"/>
    <property type="molecule type" value="Genomic_DNA"/>
</dbReference>
<dbReference type="Proteomes" id="UP001162131">
    <property type="component" value="Unassembled WGS sequence"/>
</dbReference>
<organism evidence="3 4">
    <name type="scientific">Blepharisma stoltei</name>
    <dbReference type="NCBI Taxonomy" id="1481888"/>
    <lineage>
        <taxon>Eukaryota</taxon>
        <taxon>Sar</taxon>
        <taxon>Alveolata</taxon>
        <taxon>Ciliophora</taxon>
        <taxon>Postciliodesmatophora</taxon>
        <taxon>Heterotrichea</taxon>
        <taxon>Heterotrichida</taxon>
        <taxon>Blepharismidae</taxon>
        <taxon>Blepharisma</taxon>
    </lineage>
</organism>
<keyword evidence="4" id="KW-1185">Reference proteome</keyword>
<sequence>MAKITKLTEAHLKTIQDNETAIKQAIDPTAIRNEKLLNFQDIDAINTKTDDKSTDRSNSARKNIVTRAIRRAESLQSSPKSQKSPSKFSVDIINTSPSPRKSTQFSTEGTPKNIFGYRRAEDIEQEYEELYKNYTEEEVKRDEHIQALTRQLNEIKEKYEKLVKDGENERKKRKISEEGVSYEEIFGDIEKSQQEASKFISEIQNIESRIQKCPY</sequence>
<feature type="compositionally biased region" description="Low complexity" evidence="2">
    <location>
        <begin position="74"/>
        <end position="89"/>
    </location>
</feature>
<evidence type="ECO:0000313" key="3">
    <source>
        <dbReference type="EMBL" id="CAG9318097.1"/>
    </source>
</evidence>
<feature type="coiled-coil region" evidence="1">
    <location>
        <begin position="117"/>
        <end position="209"/>
    </location>
</feature>
<evidence type="ECO:0000256" key="1">
    <source>
        <dbReference type="SAM" id="Coils"/>
    </source>
</evidence>
<comment type="caution">
    <text evidence="3">The sequence shown here is derived from an EMBL/GenBank/DDBJ whole genome shotgun (WGS) entry which is preliminary data.</text>
</comment>
<keyword evidence="1" id="KW-0175">Coiled coil</keyword>
<gene>
    <name evidence="3" type="ORF">BSTOLATCC_MIC20581</name>
</gene>
<accession>A0AAU9ITC7</accession>
<protein>
    <submittedName>
        <fullName evidence="3">Uncharacterized protein</fullName>
    </submittedName>
</protein>
<dbReference type="AlphaFoldDB" id="A0AAU9ITC7"/>